<keyword evidence="2" id="KW-1185">Reference proteome</keyword>
<dbReference type="AlphaFoldDB" id="A0A5C3N1X4"/>
<sequence length="65" mass="7670">MPVRPAELRALMFFHHILNKNKKRDLCRLALDRKLRGYVKYGWPGILVCQGEETELKGYIKEVKV</sequence>
<organism evidence="1 2">
    <name type="scientific">Heliocybe sulcata</name>
    <dbReference type="NCBI Taxonomy" id="5364"/>
    <lineage>
        <taxon>Eukaryota</taxon>
        <taxon>Fungi</taxon>
        <taxon>Dikarya</taxon>
        <taxon>Basidiomycota</taxon>
        <taxon>Agaricomycotina</taxon>
        <taxon>Agaricomycetes</taxon>
        <taxon>Gloeophyllales</taxon>
        <taxon>Gloeophyllaceae</taxon>
        <taxon>Heliocybe</taxon>
    </lineage>
</organism>
<name>A0A5C3N1X4_9AGAM</name>
<dbReference type="STRING" id="5364.A0A5C3N1X4"/>
<evidence type="ECO:0000313" key="2">
    <source>
        <dbReference type="Proteomes" id="UP000305948"/>
    </source>
</evidence>
<dbReference type="Proteomes" id="UP000305948">
    <property type="component" value="Unassembled WGS sequence"/>
</dbReference>
<accession>A0A5C3N1X4</accession>
<proteinExistence type="predicted"/>
<reference evidence="1 2" key="1">
    <citation type="journal article" date="2019" name="Nat. Ecol. Evol.">
        <title>Megaphylogeny resolves global patterns of mushroom evolution.</title>
        <authorList>
            <person name="Varga T."/>
            <person name="Krizsan K."/>
            <person name="Foldi C."/>
            <person name="Dima B."/>
            <person name="Sanchez-Garcia M."/>
            <person name="Sanchez-Ramirez S."/>
            <person name="Szollosi G.J."/>
            <person name="Szarkandi J.G."/>
            <person name="Papp V."/>
            <person name="Albert L."/>
            <person name="Andreopoulos W."/>
            <person name="Angelini C."/>
            <person name="Antonin V."/>
            <person name="Barry K.W."/>
            <person name="Bougher N.L."/>
            <person name="Buchanan P."/>
            <person name="Buyck B."/>
            <person name="Bense V."/>
            <person name="Catcheside P."/>
            <person name="Chovatia M."/>
            <person name="Cooper J."/>
            <person name="Damon W."/>
            <person name="Desjardin D."/>
            <person name="Finy P."/>
            <person name="Geml J."/>
            <person name="Haridas S."/>
            <person name="Hughes K."/>
            <person name="Justo A."/>
            <person name="Karasinski D."/>
            <person name="Kautmanova I."/>
            <person name="Kiss B."/>
            <person name="Kocsube S."/>
            <person name="Kotiranta H."/>
            <person name="LaButti K.M."/>
            <person name="Lechner B.E."/>
            <person name="Liimatainen K."/>
            <person name="Lipzen A."/>
            <person name="Lukacs Z."/>
            <person name="Mihaltcheva S."/>
            <person name="Morgado L.N."/>
            <person name="Niskanen T."/>
            <person name="Noordeloos M.E."/>
            <person name="Ohm R.A."/>
            <person name="Ortiz-Santana B."/>
            <person name="Ovrebo C."/>
            <person name="Racz N."/>
            <person name="Riley R."/>
            <person name="Savchenko A."/>
            <person name="Shiryaev A."/>
            <person name="Soop K."/>
            <person name="Spirin V."/>
            <person name="Szebenyi C."/>
            <person name="Tomsovsky M."/>
            <person name="Tulloss R.E."/>
            <person name="Uehling J."/>
            <person name="Grigoriev I.V."/>
            <person name="Vagvolgyi C."/>
            <person name="Papp T."/>
            <person name="Martin F.M."/>
            <person name="Miettinen O."/>
            <person name="Hibbett D.S."/>
            <person name="Nagy L.G."/>
        </authorList>
    </citation>
    <scope>NUCLEOTIDE SEQUENCE [LARGE SCALE GENOMIC DNA]</scope>
    <source>
        <strain evidence="1 2">OMC1185</strain>
    </source>
</reference>
<dbReference type="EMBL" id="ML213514">
    <property type="protein sequence ID" value="TFK50058.1"/>
    <property type="molecule type" value="Genomic_DNA"/>
</dbReference>
<protein>
    <submittedName>
        <fullName evidence="1">Uncharacterized protein</fullName>
    </submittedName>
</protein>
<gene>
    <name evidence="1" type="ORF">OE88DRAFT_1661584</name>
</gene>
<dbReference type="OrthoDB" id="432412at2759"/>
<evidence type="ECO:0000313" key="1">
    <source>
        <dbReference type="EMBL" id="TFK50058.1"/>
    </source>
</evidence>